<evidence type="ECO:0000313" key="3">
    <source>
        <dbReference type="Proteomes" id="UP001454036"/>
    </source>
</evidence>
<accession>A0AAV3NYY0</accession>
<evidence type="ECO:0008006" key="4">
    <source>
        <dbReference type="Google" id="ProtNLM"/>
    </source>
</evidence>
<keyword evidence="3" id="KW-1185">Reference proteome</keyword>
<protein>
    <recommendedName>
        <fullName evidence="4">Clavata3/ESR (CLE) gene family member</fullName>
    </recommendedName>
</protein>
<dbReference type="EMBL" id="BAABME010000484">
    <property type="protein sequence ID" value="GAA0143165.1"/>
    <property type="molecule type" value="Genomic_DNA"/>
</dbReference>
<evidence type="ECO:0000256" key="1">
    <source>
        <dbReference type="SAM" id="SignalP"/>
    </source>
</evidence>
<reference evidence="2 3" key="1">
    <citation type="submission" date="2024-01" db="EMBL/GenBank/DDBJ databases">
        <title>The complete chloroplast genome sequence of Lithospermum erythrorhizon: insights into the phylogenetic relationship among Boraginaceae species and the maternal lineages of purple gromwells.</title>
        <authorList>
            <person name="Okada T."/>
            <person name="Watanabe K."/>
        </authorList>
    </citation>
    <scope>NUCLEOTIDE SEQUENCE [LARGE SCALE GENOMIC DNA]</scope>
</reference>
<dbReference type="Proteomes" id="UP001454036">
    <property type="component" value="Unassembled WGS sequence"/>
</dbReference>
<gene>
    <name evidence="2" type="ORF">LIER_03914</name>
</gene>
<proteinExistence type="predicted"/>
<keyword evidence="1" id="KW-0732">Signal</keyword>
<comment type="caution">
    <text evidence="2">The sequence shown here is derived from an EMBL/GenBank/DDBJ whole genome shotgun (WGS) entry which is preliminary data.</text>
</comment>
<organism evidence="2 3">
    <name type="scientific">Lithospermum erythrorhizon</name>
    <name type="common">Purple gromwell</name>
    <name type="synonym">Lithospermum officinale var. erythrorhizon</name>
    <dbReference type="NCBI Taxonomy" id="34254"/>
    <lineage>
        <taxon>Eukaryota</taxon>
        <taxon>Viridiplantae</taxon>
        <taxon>Streptophyta</taxon>
        <taxon>Embryophyta</taxon>
        <taxon>Tracheophyta</taxon>
        <taxon>Spermatophyta</taxon>
        <taxon>Magnoliopsida</taxon>
        <taxon>eudicotyledons</taxon>
        <taxon>Gunneridae</taxon>
        <taxon>Pentapetalae</taxon>
        <taxon>asterids</taxon>
        <taxon>lamiids</taxon>
        <taxon>Boraginales</taxon>
        <taxon>Boraginaceae</taxon>
        <taxon>Boraginoideae</taxon>
        <taxon>Lithospermeae</taxon>
        <taxon>Lithospermum</taxon>
    </lineage>
</organism>
<name>A0AAV3NYY0_LITER</name>
<feature type="signal peptide" evidence="1">
    <location>
        <begin position="1"/>
        <end position="19"/>
    </location>
</feature>
<feature type="chain" id="PRO_5043551055" description="Clavata3/ESR (CLE) gene family member" evidence="1">
    <location>
        <begin position="20"/>
        <end position="71"/>
    </location>
</feature>
<sequence length="71" mass="8201">MGFLFLLLLLLVFQLKVSSHSTHINGNRLSRKEFGSRTLFGKAEEGTNRNQNIFNDEKRKVYSAPNPLHNR</sequence>
<dbReference type="AlphaFoldDB" id="A0AAV3NYY0"/>
<evidence type="ECO:0000313" key="2">
    <source>
        <dbReference type="EMBL" id="GAA0143165.1"/>
    </source>
</evidence>